<accession>A0A0T6LTG2</accession>
<reference evidence="6 7" key="1">
    <citation type="submission" date="2015-10" db="EMBL/GenBank/DDBJ databases">
        <title>Draft genome sequence of pyrrolomycin-producing Streptomyces vitaminophilus.</title>
        <authorList>
            <person name="Graham D.E."/>
            <person name="Mahan K.M."/>
            <person name="Klingeman D.M."/>
            <person name="Hettich R.L."/>
            <person name="Parry R.J."/>
        </authorList>
    </citation>
    <scope>NUCLEOTIDE SEQUENCE [LARGE SCALE GENOMIC DNA]</scope>
    <source>
        <strain evidence="6 7">ATCC 31673</strain>
    </source>
</reference>
<feature type="chain" id="PRO_5039647633" description="Amine oxidase" evidence="4">
    <location>
        <begin position="25"/>
        <end position="431"/>
    </location>
</feature>
<dbReference type="InterPro" id="IPR015798">
    <property type="entry name" value="Cu_amine_oxidase_C"/>
</dbReference>
<dbReference type="InterPro" id="IPR036460">
    <property type="entry name" value="Cu_amine_oxidase_C_sf"/>
</dbReference>
<dbReference type="Proteomes" id="UP000050867">
    <property type="component" value="Unassembled WGS sequence"/>
</dbReference>
<dbReference type="STRING" id="76728.AQ490_21635"/>
<dbReference type="Gene3D" id="2.70.98.20">
    <property type="entry name" value="Copper amine oxidase, catalytic domain"/>
    <property type="match status" value="1"/>
</dbReference>
<protein>
    <recommendedName>
        <fullName evidence="3">Amine oxidase</fullName>
        <ecNumber evidence="3">1.4.3.-</ecNumber>
    </recommendedName>
</protein>
<dbReference type="EC" id="1.4.3.-" evidence="3"/>
<dbReference type="Pfam" id="PF01179">
    <property type="entry name" value="Cu_amine_oxid"/>
    <property type="match status" value="1"/>
</dbReference>
<comment type="caution">
    <text evidence="6">The sequence shown here is derived from an EMBL/GenBank/DDBJ whole genome shotgun (WGS) entry which is preliminary data.</text>
</comment>
<proteinExistence type="inferred from homology"/>
<dbReference type="GO" id="GO:0005507">
    <property type="term" value="F:copper ion binding"/>
    <property type="evidence" value="ECO:0007669"/>
    <property type="project" value="InterPro"/>
</dbReference>
<feature type="domain" description="Copper amine oxidase catalytic" evidence="5">
    <location>
        <begin position="59"/>
        <end position="409"/>
    </location>
</feature>
<comment type="similarity">
    <text evidence="3">Belongs to the copper/topaquinone oxidase family.</text>
</comment>
<organism evidence="6 7">
    <name type="scientific">Wenjunlia vitaminophila</name>
    <name type="common">Streptomyces vitaminophilus</name>
    <dbReference type="NCBI Taxonomy" id="76728"/>
    <lineage>
        <taxon>Bacteria</taxon>
        <taxon>Bacillati</taxon>
        <taxon>Actinomycetota</taxon>
        <taxon>Actinomycetes</taxon>
        <taxon>Kitasatosporales</taxon>
        <taxon>Streptomycetaceae</taxon>
        <taxon>Wenjunlia</taxon>
    </lineage>
</organism>
<dbReference type="EMBL" id="LLZU01000015">
    <property type="protein sequence ID" value="KRV49100.1"/>
    <property type="molecule type" value="Genomic_DNA"/>
</dbReference>
<keyword evidence="4" id="KW-0732">Signal</keyword>
<keyword evidence="3" id="KW-0560">Oxidoreductase</keyword>
<feature type="active site" description="Proton acceptor" evidence="1">
    <location>
        <position position="112"/>
    </location>
</feature>
<dbReference type="OrthoDB" id="9772590at2"/>
<name>A0A0T6LTG2_WENVI</name>
<dbReference type="RefSeq" id="WP_018384493.1">
    <property type="nucleotide sequence ID" value="NZ_LLZU01000015.1"/>
</dbReference>
<dbReference type="GO" id="GO:0009308">
    <property type="term" value="P:amine metabolic process"/>
    <property type="evidence" value="ECO:0007669"/>
    <property type="project" value="UniProtKB-UniRule"/>
</dbReference>
<feature type="signal peptide" evidence="4">
    <location>
        <begin position="1"/>
        <end position="24"/>
    </location>
</feature>
<evidence type="ECO:0000259" key="5">
    <source>
        <dbReference type="Pfam" id="PF01179"/>
    </source>
</evidence>
<keyword evidence="7" id="KW-1185">Reference proteome</keyword>
<evidence type="ECO:0000256" key="3">
    <source>
        <dbReference type="RuleBase" id="RU000672"/>
    </source>
</evidence>
<comment type="cofactor">
    <cofactor evidence="3">
        <name>Cu cation</name>
        <dbReference type="ChEBI" id="CHEBI:23378"/>
    </cofactor>
    <text evidence="3">Contains 1 topaquinone per subunit.</text>
</comment>
<gene>
    <name evidence="6" type="ORF">AQ490_21635</name>
</gene>
<dbReference type="PANTHER" id="PTHR10638">
    <property type="entry name" value="COPPER AMINE OXIDASE"/>
    <property type="match status" value="1"/>
</dbReference>
<evidence type="ECO:0000256" key="2">
    <source>
        <dbReference type="PIRSR" id="PIRSR600269-51"/>
    </source>
</evidence>
<dbReference type="SUPFAM" id="SSF49998">
    <property type="entry name" value="Amine oxidase catalytic domain"/>
    <property type="match status" value="1"/>
</dbReference>
<keyword evidence="1 3" id="KW-0801">TPQ</keyword>
<evidence type="ECO:0000313" key="6">
    <source>
        <dbReference type="EMBL" id="KRV49100.1"/>
    </source>
</evidence>
<keyword evidence="3" id="KW-0479">Metal-binding</keyword>
<evidence type="ECO:0000256" key="1">
    <source>
        <dbReference type="PIRSR" id="PIRSR600269-50"/>
    </source>
</evidence>
<feature type="modified residue" description="2',4',5'-topaquinone" evidence="2">
    <location>
        <position position="192"/>
    </location>
</feature>
<dbReference type="eggNOG" id="COG3733">
    <property type="taxonomic scope" value="Bacteria"/>
</dbReference>
<dbReference type="GO" id="GO:0048038">
    <property type="term" value="F:quinone binding"/>
    <property type="evidence" value="ECO:0007669"/>
    <property type="project" value="InterPro"/>
</dbReference>
<evidence type="ECO:0000313" key="7">
    <source>
        <dbReference type="Proteomes" id="UP000050867"/>
    </source>
</evidence>
<keyword evidence="3" id="KW-0186">Copper</keyword>
<sequence length="431" mass="47146">MRMTSRRLAMSAATASLFVPVALAGGQAQAAKAAPQAGPTAARCSTGSAISKKLPGGTTWRMCWNNHSTAGLVLTGVSYQPKYEANPIPVLSSARLAQINVPYDSGSVEYNDLTAMEFGSGLLPLQPKDCPGGVIKSVRVYGQPVKGLCITTQPRGFAYHGDSGDVGEDPPKVDSAQGQDLVIYTLNAVGYYQYITQWNFSDDGTITAKAGATGNLSPGDYDAADGTGWPIGRGSAAKATSHHHNIFWRLKFHDGTGSPGVEQYDTKQTGTSRDGVPILKTTRKPITKELAGDAANSRWWRLVSKNGKNSDGHRRSWELVQQHTDKYQPHPWTKHDVYFTQYRACEKYASENSMFDRSCKDTVKHFVNGEQLTNPVVWVNVGFHHIARDEDQTPMPVHWQGFQIVPRDVTAMSPLTPGHLHKPRYNGEPEF</sequence>
<dbReference type="AlphaFoldDB" id="A0A0T6LTG2"/>
<comment type="PTM">
    <text evidence="2 3">Topaquinone (TPQ) is generated by copper-dependent autoxidation of a specific tyrosyl residue.</text>
</comment>
<feature type="active site" description="Schiff-base intermediate with substrate; via topaquinone" evidence="1">
    <location>
        <position position="192"/>
    </location>
</feature>
<evidence type="ECO:0000256" key="4">
    <source>
        <dbReference type="SAM" id="SignalP"/>
    </source>
</evidence>
<dbReference type="GO" id="GO:0008131">
    <property type="term" value="F:primary methylamine oxidase activity"/>
    <property type="evidence" value="ECO:0007669"/>
    <property type="project" value="InterPro"/>
</dbReference>
<dbReference type="InterPro" id="IPR000269">
    <property type="entry name" value="Cu_amine_oxidase"/>
</dbReference>